<dbReference type="Proteomes" id="UP000011124">
    <property type="component" value="Chromosome"/>
</dbReference>
<evidence type="ECO:0000313" key="19">
    <source>
        <dbReference type="EMBL" id="AEC00055.1"/>
    </source>
</evidence>
<evidence type="ECO:0000256" key="9">
    <source>
        <dbReference type="ARBA" id="ARBA00022801"/>
    </source>
</evidence>
<dbReference type="InterPro" id="IPR002298">
    <property type="entry name" value="DNA_polymerase_A"/>
</dbReference>
<dbReference type="InterPro" id="IPR020045">
    <property type="entry name" value="DNA_polI_H3TH"/>
</dbReference>
<keyword evidence="6 16" id="KW-0235">DNA replication</keyword>
<evidence type="ECO:0000256" key="6">
    <source>
        <dbReference type="ARBA" id="ARBA00022705"/>
    </source>
</evidence>
<evidence type="ECO:0000256" key="15">
    <source>
        <dbReference type="NCBIfam" id="TIGR00593"/>
    </source>
</evidence>
<feature type="domain" description="5'-3' exonuclease" evidence="17">
    <location>
        <begin position="3"/>
        <end position="262"/>
    </location>
</feature>
<evidence type="ECO:0000256" key="4">
    <source>
        <dbReference type="ARBA" id="ARBA00022679"/>
    </source>
</evidence>
<dbReference type="SUPFAM" id="SSF56672">
    <property type="entry name" value="DNA/RNA polymerases"/>
    <property type="match status" value="1"/>
</dbReference>
<keyword evidence="4 16" id="KW-0808">Transferase</keyword>
<evidence type="ECO:0000256" key="11">
    <source>
        <dbReference type="ARBA" id="ARBA00022932"/>
    </source>
</evidence>
<dbReference type="GO" id="GO:0003677">
    <property type="term" value="F:DNA binding"/>
    <property type="evidence" value="ECO:0007669"/>
    <property type="project" value="UniProtKB-UniRule"/>
</dbReference>
<dbReference type="GO" id="GO:0003887">
    <property type="term" value="F:DNA-directed DNA polymerase activity"/>
    <property type="evidence" value="ECO:0007669"/>
    <property type="project" value="UniProtKB-UniRule"/>
</dbReference>
<dbReference type="InterPro" id="IPR020046">
    <property type="entry name" value="5-3_exonucl_a-hlix_arch_N"/>
</dbReference>
<dbReference type="SUPFAM" id="SSF53098">
    <property type="entry name" value="Ribonuclease H-like"/>
    <property type="match status" value="1"/>
</dbReference>
<evidence type="ECO:0000256" key="8">
    <source>
        <dbReference type="ARBA" id="ARBA00022763"/>
    </source>
</evidence>
<keyword evidence="9 16" id="KW-0378">Hydrolase</keyword>
<dbReference type="EC" id="2.7.7.7" evidence="2 15"/>
<evidence type="ECO:0000256" key="14">
    <source>
        <dbReference type="ARBA" id="ARBA00049244"/>
    </source>
</evidence>
<keyword evidence="12 16" id="KW-0238">DNA-binding</keyword>
<dbReference type="SMART" id="SM00475">
    <property type="entry name" value="53EXOc"/>
    <property type="match status" value="1"/>
</dbReference>
<dbReference type="Pfam" id="PF00476">
    <property type="entry name" value="DNA_pol_A"/>
    <property type="match status" value="1"/>
</dbReference>
<dbReference type="EMBL" id="CP002637">
    <property type="protein sequence ID" value="AEC00055.1"/>
    <property type="molecule type" value="Genomic_DNA"/>
</dbReference>
<keyword evidence="13 16" id="KW-0234">DNA repair</keyword>
<dbReference type="Pfam" id="PF01367">
    <property type="entry name" value="5_3_exonuc"/>
    <property type="match status" value="1"/>
</dbReference>
<dbReference type="InterPro" id="IPR018320">
    <property type="entry name" value="DNA_polymerase_1"/>
</dbReference>
<dbReference type="SMART" id="SM00279">
    <property type="entry name" value="HhH2"/>
    <property type="match status" value="1"/>
</dbReference>
<dbReference type="NCBIfam" id="TIGR00593">
    <property type="entry name" value="pola"/>
    <property type="match status" value="1"/>
</dbReference>
<evidence type="ECO:0000256" key="1">
    <source>
        <dbReference type="ARBA" id="ARBA00007705"/>
    </source>
</evidence>
<organism evidence="19 20">
    <name type="scientific">Selenomonas sputigena (strain ATCC 35185 / DSM 20758 / CCUG 44933 / VPI D19B-28)</name>
    <dbReference type="NCBI Taxonomy" id="546271"/>
    <lineage>
        <taxon>Bacteria</taxon>
        <taxon>Bacillati</taxon>
        <taxon>Bacillota</taxon>
        <taxon>Negativicutes</taxon>
        <taxon>Selenomonadales</taxon>
        <taxon>Selenomonadaceae</taxon>
        <taxon>Selenomonas</taxon>
    </lineage>
</organism>
<dbReference type="InterPro" id="IPR002421">
    <property type="entry name" value="5-3_exonuclease"/>
</dbReference>
<dbReference type="AlphaFoldDB" id="F4EUN0"/>
<evidence type="ECO:0000313" key="20">
    <source>
        <dbReference type="Proteomes" id="UP000011124"/>
    </source>
</evidence>
<dbReference type="KEGG" id="ssg:Selsp_1095"/>
<dbReference type="Gene3D" id="3.30.70.370">
    <property type="match status" value="1"/>
</dbReference>
<evidence type="ECO:0000259" key="18">
    <source>
        <dbReference type="SMART" id="SM00482"/>
    </source>
</evidence>
<proteinExistence type="inferred from homology"/>
<keyword evidence="20" id="KW-1185">Reference proteome</keyword>
<evidence type="ECO:0000259" key="17">
    <source>
        <dbReference type="SMART" id="SM00475"/>
    </source>
</evidence>
<evidence type="ECO:0000256" key="13">
    <source>
        <dbReference type="ARBA" id="ARBA00023204"/>
    </source>
</evidence>
<dbReference type="PANTHER" id="PTHR10133:SF27">
    <property type="entry name" value="DNA POLYMERASE NU"/>
    <property type="match status" value="1"/>
</dbReference>
<evidence type="ECO:0000256" key="12">
    <source>
        <dbReference type="ARBA" id="ARBA00023125"/>
    </source>
</evidence>
<reference evidence="19 20" key="1">
    <citation type="submission" date="2011-04" db="EMBL/GenBank/DDBJ databases">
        <title>The complete genome of Selenomonas sputigena DSM 20758.</title>
        <authorList>
            <consortium name="US DOE Joint Genome Institute (JGI-PGF)"/>
            <person name="Lucas S."/>
            <person name="Copeland A."/>
            <person name="Lapidus A."/>
            <person name="Bruce D."/>
            <person name="Goodwin L."/>
            <person name="Pitluck S."/>
            <person name="Peters L."/>
            <person name="Kyrpides N."/>
            <person name="Mavromatis K."/>
            <person name="Ivanova N."/>
            <person name="Ovchinnikova G."/>
            <person name="Teshima H."/>
            <person name="Detter J.C."/>
            <person name="Tapia R."/>
            <person name="Han C."/>
            <person name="Land M."/>
            <person name="Hauser L."/>
            <person name="Markowitz V."/>
            <person name="Cheng J.-F."/>
            <person name="Hugenholtz P."/>
            <person name="Woyke T."/>
            <person name="Wu D."/>
            <person name="Gronow S."/>
            <person name="Wellnitz S."/>
            <person name="Schneider S."/>
            <person name="Klenk H.-P."/>
            <person name="Eisen J.A."/>
        </authorList>
    </citation>
    <scope>NUCLEOTIDE SEQUENCE [LARGE SCALE GENOMIC DNA]</scope>
    <source>
        <strain evidence="20">ATCC 35185 / DSM 20758 / VPI D19B-28</strain>
    </source>
</reference>
<dbReference type="Gene3D" id="3.40.50.1010">
    <property type="entry name" value="5'-nuclease"/>
    <property type="match status" value="1"/>
</dbReference>
<dbReference type="GO" id="GO:0008409">
    <property type="term" value="F:5'-3' exonuclease activity"/>
    <property type="evidence" value="ECO:0007669"/>
    <property type="project" value="UniProtKB-UniRule"/>
</dbReference>
<dbReference type="InterPro" id="IPR012337">
    <property type="entry name" value="RNaseH-like_sf"/>
</dbReference>
<comment type="subunit">
    <text evidence="16">Single-chain monomer with multiple functions.</text>
</comment>
<dbReference type="InterPro" id="IPR036397">
    <property type="entry name" value="RNaseH_sf"/>
</dbReference>
<dbReference type="Gene3D" id="3.30.420.10">
    <property type="entry name" value="Ribonuclease H-like superfamily/Ribonuclease H"/>
    <property type="match status" value="1"/>
</dbReference>
<dbReference type="InterPro" id="IPR019760">
    <property type="entry name" value="DNA-dir_DNA_pol_A_CS"/>
</dbReference>
<dbReference type="Pfam" id="PF02739">
    <property type="entry name" value="5_3_exonuc_N"/>
    <property type="match status" value="1"/>
</dbReference>
<dbReference type="FunFam" id="1.20.1060.10:FF:000001">
    <property type="entry name" value="DNA polymerase I"/>
    <property type="match status" value="1"/>
</dbReference>
<dbReference type="InterPro" id="IPR036279">
    <property type="entry name" value="5-3_exonuclease_C_sf"/>
</dbReference>
<comment type="similarity">
    <text evidence="1 16">Belongs to the DNA polymerase type-A family.</text>
</comment>
<dbReference type="FunFam" id="1.10.150.20:FF:000003">
    <property type="entry name" value="DNA polymerase I"/>
    <property type="match status" value="1"/>
</dbReference>
<dbReference type="SMART" id="SM00482">
    <property type="entry name" value="POLAc"/>
    <property type="match status" value="1"/>
</dbReference>
<dbReference type="PROSITE" id="PS00447">
    <property type="entry name" value="DNA_POLYMERASE_A"/>
    <property type="match status" value="1"/>
</dbReference>
<dbReference type="SUPFAM" id="SSF47807">
    <property type="entry name" value="5' to 3' exonuclease, C-terminal subdomain"/>
    <property type="match status" value="1"/>
</dbReference>
<dbReference type="Gene3D" id="1.10.150.20">
    <property type="entry name" value="5' to 3' exonuclease, C-terminal subdomain"/>
    <property type="match status" value="2"/>
</dbReference>
<keyword evidence="5 16" id="KW-0548">Nucleotidyltransferase</keyword>
<dbReference type="SUPFAM" id="SSF88723">
    <property type="entry name" value="PIN domain-like"/>
    <property type="match status" value="1"/>
</dbReference>
<comment type="catalytic activity">
    <reaction evidence="14 16">
        <text>DNA(n) + a 2'-deoxyribonucleoside 5'-triphosphate = DNA(n+1) + diphosphate</text>
        <dbReference type="Rhea" id="RHEA:22508"/>
        <dbReference type="Rhea" id="RHEA-COMP:17339"/>
        <dbReference type="Rhea" id="RHEA-COMP:17340"/>
        <dbReference type="ChEBI" id="CHEBI:33019"/>
        <dbReference type="ChEBI" id="CHEBI:61560"/>
        <dbReference type="ChEBI" id="CHEBI:173112"/>
        <dbReference type="EC" id="2.7.7.7"/>
    </reaction>
</comment>
<evidence type="ECO:0000256" key="10">
    <source>
        <dbReference type="ARBA" id="ARBA00022839"/>
    </source>
</evidence>
<dbReference type="GO" id="GO:0006261">
    <property type="term" value="P:DNA-templated DNA replication"/>
    <property type="evidence" value="ECO:0007669"/>
    <property type="project" value="UniProtKB-UniRule"/>
</dbReference>
<feature type="domain" description="DNA-directed DNA polymerase family A palm" evidence="18">
    <location>
        <begin position="623"/>
        <end position="830"/>
    </location>
</feature>
<dbReference type="FunFam" id="3.40.50.1010:FF:000001">
    <property type="entry name" value="DNA polymerase I"/>
    <property type="match status" value="1"/>
</dbReference>
<dbReference type="InterPro" id="IPR008918">
    <property type="entry name" value="HhH2"/>
</dbReference>
<evidence type="ECO:0000256" key="5">
    <source>
        <dbReference type="ARBA" id="ARBA00022695"/>
    </source>
</evidence>
<dbReference type="FunFam" id="1.10.150.20:FF:000002">
    <property type="entry name" value="DNA polymerase I"/>
    <property type="match status" value="1"/>
</dbReference>
<dbReference type="CDD" id="cd09859">
    <property type="entry name" value="PIN_53EXO"/>
    <property type="match status" value="1"/>
</dbReference>
<evidence type="ECO:0000256" key="3">
    <source>
        <dbReference type="ARBA" id="ARBA00020311"/>
    </source>
</evidence>
<dbReference type="InterPro" id="IPR001098">
    <property type="entry name" value="DNA-dir_DNA_pol_A_palm_dom"/>
</dbReference>
<sequence>MSKRFILVDGSSLLYRAFYALPLLQTADGAYTNAVYGFANMLQKLLNEYAPDYLAVAFDKGKKTFRNEMFAAYKGTRKPTPPELSSQIPMLHEFLAALGVPLIEEAGYEADDILGTLAVKAAREDVDVLVVTGDRDALQLVRENIRVLFTRKGMTDLLLYDEKLFLEEYGFPPKGLIDMKGLMGDASDNIPGVPGIGPKTAKKLLIDCGSLEGVYERLAEISGKKLKENLASNKEKAFLSKDLATIRCDMPLAFAPDSYVMKPRGDELQAFFQRYEMKSLATAFASFAAADGVREETAPELSLHTMDDEEAKKAFAEKAEEQGFFSIAACFEGKVPDMEARHLVLCAGGEVLLAEAAELACFSSLFEKEDIQKIVHEYKPFLHCGMGFTPCFDVSLAAYLLAPAASQYDMASLAATYLPSVNAAEAAREGALGAAWCAVLLEKIYPVLKERLEEQQLLSLYETMEFPLVEVLAAMEQAGIYVDRVALHEKSREISAQIAHLTAEIYDLAKGEFNINSPKQLSAVLFERLDLQPPMGTKKTKTGYSTNAEVLEAMRFDHPILEKILSYRFWTKLQSTYLDSMEGLISPRTKRIHTSFNQTVTATGRLSSSEPNLQNIPVRTEEGRQIRALFEPSDGYDALMSADYSQIELRILAHLSEDKNFLEAFLHGQDIHARTASEVFGVPMEAVTTDLRRKAKAVNFGIVYGISDYGLSKDLHISRQEAADYIASYFAKCSGIKRFIDGVVEKAHKDGFVTTIFGRRRDLPAIKSSNYNQRTLAERMAMNTPIQGSAADIIKLAMIKTHRALQEGGFKSRILLQVHDELVLEIMQNEKEQVAELVRDAMENIVQLSVPLSVDIHTGENWAAAK</sequence>
<name>F4EUN0_SELS3</name>
<dbReference type="CDD" id="cd08637">
    <property type="entry name" value="DNA_pol_A_pol_I_C"/>
    <property type="match status" value="1"/>
</dbReference>
<dbReference type="PRINTS" id="PR00868">
    <property type="entry name" value="DNAPOLI"/>
</dbReference>
<dbReference type="GO" id="GO:0006302">
    <property type="term" value="P:double-strand break repair"/>
    <property type="evidence" value="ECO:0007669"/>
    <property type="project" value="TreeGrafter"/>
</dbReference>
<comment type="function">
    <text evidence="16">In addition to polymerase activity, this DNA polymerase exhibits 5'-3' exonuclease activity.</text>
</comment>
<dbReference type="Gene3D" id="1.20.1060.10">
    <property type="entry name" value="Taq DNA Polymerase, Chain T, domain 4"/>
    <property type="match status" value="1"/>
</dbReference>
<evidence type="ECO:0000256" key="7">
    <source>
        <dbReference type="ARBA" id="ARBA00022722"/>
    </source>
</evidence>
<dbReference type="InterPro" id="IPR029060">
    <property type="entry name" value="PIN-like_dom_sf"/>
</dbReference>
<gene>
    <name evidence="16" type="primary">polA</name>
    <name evidence="19" type="ordered locus">Selsp_1095</name>
</gene>
<keyword evidence="11 16" id="KW-0239">DNA-directed DNA polymerase</keyword>
<dbReference type="PANTHER" id="PTHR10133">
    <property type="entry name" value="DNA POLYMERASE I"/>
    <property type="match status" value="1"/>
</dbReference>
<protein>
    <recommendedName>
        <fullName evidence="3 15">DNA polymerase I</fullName>
        <ecNumber evidence="2 15">2.7.7.7</ecNumber>
    </recommendedName>
</protein>
<accession>F4EUN0</accession>
<dbReference type="InterPro" id="IPR043502">
    <property type="entry name" value="DNA/RNA_pol_sf"/>
</dbReference>
<keyword evidence="10 16" id="KW-0269">Exonuclease</keyword>
<evidence type="ECO:0000256" key="16">
    <source>
        <dbReference type="RuleBase" id="RU004460"/>
    </source>
</evidence>
<keyword evidence="7" id="KW-0540">Nuclease</keyword>
<dbReference type="NCBIfam" id="NF004397">
    <property type="entry name" value="PRK05755.1"/>
    <property type="match status" value="1"/>
</dbReference>
<dbReference type="HOGENOM" id="CLU_004675_0_0_9"/>
<dbReference type="CDD" id="cd09898">
    <property type="entry name" value="H3TH_53EXO"/>
    <property type="match status" value="1"/>
</dbReference>
<evidence type="ECO:0000256" key="2">
    <source>
        <dbReference type="ARBA" id="ARBA00012417"/>
    </source>
</evidence>
<keyword evidence="8 16" id="KW-0227">DNA damage</keyword>